<protein>
    <submittedName>
        <fullName evidence="1">Uncharacterized protein</fullName>
    </submittedName>
</protein>
<reference evidence="1" key="1">
    <citation type="journal article" date="2013" name="Environ. Microbiol.">
        <title>Microbiota from the distal guts of lean and obese adolescents exhibit partial functional redundancy besides clear differences in community structure.</title>
        <authorList>
            <person name="Ferrer M."/>
            <person name="Ruiz A."/>
            <person name="Lanza F."/>
            <person name="Haange S.B."/>
            <person name="Oberbach A."/>
            <person name="Till H."/>
            <person name="Bargiela R."/>
            <person name="Campoy C."/>
            <person name="Segura M.T."/>
            <person name="Richter M."/>
            <person name="von Bergen M."/>
            <person name="Seifert J."/>
            <person name="Suarez A."/>
        </authorList>
    </citation>
    <scope>NUCLEOTIDE SEQUENCE</scope>
</reference>
<accession>K1U3D9</accession>
<dbReference type="AlphaFoldDB" id="K1U3D9"/>
<evidence type="ECO:0000313" key="1">
    <source>
        <dbReference type="EMBL" id="EKC76743.1"/>
    </source>
</evidence>
<feature type="non-terminal residue" evidence="1">
    <location>
        <position position="1"/>
    </location>
</feature>
<proteinExistence type="predicted"/>
<gene>
    <name evidence="1" type="ORF">OBE_00693</name>
</gene>
<dbReference type="EMBL" id="AJWZ01000476">
    <property type="protein sequence ID" value="EKC76743.1"/>
    <property type="molecule type" value="Genomic_DNA"/>
</dbReference>
<organism evidence="1">
    <name type="scientific">human gut metagenome</name>
    <dbReference type="NCBI Taxonomy" id="408170"/>
    <lineage>
        <taxon>unclassified sequences</taxon>
        <taxon>metagenomes</taxon>
        <taxon>organismal metagenomes</taxon>
    </lineage>
</organism>
<name>K1U3D9_9ZZZZ</name>
<sequence length="36" mass="4341">ENRIPGVSKLGYMWLIPKNAEKPFDMRKKQHKMQIQ</sequence>
<comment type="caution">
    <text evidence="1">The sequence shown here is derived from an EMBL/GenBank/DDBJ whole genome shotgun (WGS) entry which is preliminary data.</text>
</comment>